<reference evidence="2 3" key="1">
    <citation type="submission" date="2016-12" db="EMBL/GenBank/DDBJ databases">
        <title>Trade-off between light-utilization and light-protection in marine flavobacteria.</title>
        <authorList>
            <person name="Kumagai Y."/>
            <person name="Yoshizawa S."/>
            <person name="Kogure K."/>
            <person name="Iwasaki W."/>
        </authorList>
    </citation>
    <scope>NUCLEOTIDE SEQUENCE [LARGE SCALE GENOMIC DNA]</scope>
    <source>
        <strain evidence="2 3">KCTC 22729</strain>
    </source>
</reference>
<sequence>MNKLWKIIQFGYIIAAIILVIESIISWNSDRSKAYFYIVFAILFVILFYFKSHFRKKIEARNQQNK</sequence>
<keyword evidence="1" id="KW-0812">Transmembrane</keyword>
<dbReference type="RefSeq" id="WP_105047140.1">
    <property type="nucleotide sequence ID" value="NZ_CP150662.1"/>
</dbReference>
<dbReference type="EMBL" id="MSCL01000001">
    <property type="protein sequence ID" value="PQJ75994.1"/>
    <property type="molecule type" value="Genomic_DNA"/>
</dbReference>
<proteinExistence type="predicted"/>
<evidence type="ECO:0000256" key="1">
    <source>
        <dbReference type="SAM" id="Phobius"/>
    </source>
</evidence>
<accession>A0A2S7WEG9</accession>
<keyword evidence="1" id="KW-1133">Transmembrane helix</keyword>
<organism evidence="2 3">
    <name type="scientific">Polaribacter gangjinensis</name>
    <dbReference type="NCBI Taxonomy" id="574710"/>
    <lineage>
        <taxon>Bacteria</taxon>
        <taxon>Pseudomonadati</taxon>
        <taxon>Bacteroidota</taxon>
        <taxon>Flavobacteriia</taxon>
        <taxon>Flavobacteriales</taxon>
        <taxon>Flavobacteriaceae</taxon>
    </lineage>
</organism>
<protein>
    <submittedName>
        <fullName evidence="2">Uncharacterized protein</fullName>
    </submittedName>
</protein>
<dbReference type="AlphaFoldDB" id="A0A2S7WEG9"/>
<comment type="caution">
    <text evidence="2">The sequence shown here is derived from an EMBL/GenBank/DDBJ whole genome shotgun (WGS) entry which is preliminary data.</text>
</comment>
<name>A0A2S7WEG9_9FLAO</name>
<gene>
    <name evidence="2" type="ORF">BTO13_12505</name>
</gene>
<dbReference type="Proteomes" id="UP000237608">
    <property type="component" value="Unassembled WGS sequence"/>
</dbReference>
<keyword evidence="1" id="KW-0472">Membrane</keyword>
<keyword evidence="3" id="KW-1185">Reference proteome</keyword>
<feature type="transmembrane region" description="Helical" evidence="1">
    <location>
        <begin position="34"/>
        <end position="50"/>
    </location>
</feature>
<evidence type="ECO:0000313" key="3">
    <source>
        <dbReference type="Proteomes" id="UP000237608"/>
    </source>
</evidence>
<dbReference type="OrthoDB" id="1151040at2"/>
<feature type="transmembrane region" description="Helical" evidence="1">
    <location>
        <begin position="7"/>
        <end position="28"/>
    </location>
</feature>
<evidence type="ECO:0000313" key="2">
    <source>
        <dbReference type="EMBL" id="PQJ75994.1"/>
    </source>
</evidence>